<gene>
    <name evidence="1" type="ORF">BDV41DRAFT_578672</name>
</gene>
<evidence type="ECO:0000313" key="1">
    <source>
        <dbReference type="EMBL" id="KAE8311390.1"/>
    </source>
</evidence>
<accession>A0A5N6VWC2</accession>
<reference evidence="2" key="1">
    <citation type="submission" date="2019-04" db="EMBL/GenBank/DDBJ databases">
        <title>Friends and foes A comparative genomics studyof 23 Aspergillus species from section Flavi.</title>
        <authorList>
            <consortium name="DOE Joint Genome Institute"/>
            <person name="Kjaerbolling I."/>
            <person name="Vesth T."/>
            <person name="Frisvad J.C."/>
            <person name="Nybo J.L."/>
            <person name="Theobald S."/>
            <person name="Kildgaard S."/>
            <person name="Isbrandt T."/>
            <person name="Kuo A."/>
            <person name="Sato A."/>
            <person name="Lyhne E.K."/>
            <person name="Kogle M.E."/>
            <person name="Wiebenga A."/>
            <person name="Kun R.S."/>
            <person name="Lubbers R.J."/>
            <person name="Makela M.R."/>
            <person name="Barry K."/>
            <person name="Chovatia M."/>
            <person name="Clum A."/>
            <person name="Daum C."/>
            <person name="Haridas S."/>
            <person name="He G."/>
            <person name="LaButti K."/>
            <person name="Lipzen A."/>
            <person name="Mondo S."/>
            <person name="Riley R."/>
            <person name="Salamov A."/>
            <person name="Simmons B.A."/>
            <person name="Magnuson J.K."/>
            <person name="Henrissat B."/>
            <person name="Mortensen U.H."/>
            <person name="Larsen T.O."/>
            <person name="Devries R.P."/>
            <person name="Grigoriev I.V."/>
            <person name="Machida M."/>
            <person name="Baker S.E."/>
            <person name="Andersen M.R."/>
        </authorList>
    </citation>
    <scope>NUCLEOTIDE SEQUENCE [LARGE SCALE GENOMIC DNA]</scope>
    <source>
        <strain evidence="2">CBS 130015</strain>
    </source>
</reference>
<evidence type="ECO:0000313" key="2">
    <source>
        <dbReference type="Proteomes" id="UP000325433"/>
    </source>
</evidence>
<dbReference type="Proteomes" id="UP000325433">
    <property type="component" value="Unassembled WGS sequence"/>
</dbReference>
<keyword evidence="2" id="KW-1185">Reference proteome</keyword>
<name>A0A5N6VWC2_9EURO</name>
<dbReference type="AlphaFoldDB" id="A0A5N6VWC2"/>
<sequence length="304" mass="34491">MTVSNMSSRPLQRRPTIVFSTSILEGPSILCMNPRFFTPHPILISDRFLAEKKRFHEALAIALNNIVQRWFTDKDAAFQHACDMPVMPHEEHLLQWLSDHCEAHPKHAYEGCQGNWRPDLLIPAKICQINGRFFSLSLDLGSKIHKAIADEETKPSTVDVPANDHMTEAFFEMFNPDLPIHLVQSPGFFAGQFKPGLMQAFLAWVEKRTGMRPRSSSIGPASPSSSPKKEETIELIHQVGLQMLDFSALSPEIVRHLALSGTNDARTRLLMHDKQILRILHQELDGLVTKHRILTEEQANLLQR</sequence>
<dbReference type="EMBL" id="ML738343">
    <property type="protein sequence ID" value="KAE8311390.1"/>
    <property type="molecule type" value="Genomic_DNA"/>
</dbReference>
<protein>
    <submittedName>
        <fullName evidence="1">Uncharacterized protein</fullName>
    </submittedName>
</protein>
<organism evidence="1 2">
    <name type="scientific">Aspergillus transmontanensis</name>
    <dbReference type="NCBI Taxonomy" id="1034304"/>
    <lineage>
        <taxon>Eukaryota</taxon>
        <taxon>Fungi</taxon>
        <taxon>Dikarya</taxon>
        <taxon>Ascomycota</taxon>
        <taxon>Pezizomycotina</taxon>
        <taxon>Eurotiomycetes</taxon>
        <taxon>Eurotiomycetidae</taxon>
        <taxon>Eurotiales</taxon>
        <taxon>Aspergillaceae</taxon>
        <taxon>Aspergillus</taxon>
        <taxon>Aspergillus subgen. Circumdati</taxon>
    </lineage>
</organism>
<proteinExistence type="predicted"/>